<name>A0ABU6T1Y5_9FABA</name>
<dbReference type="Proteomes" id="UP001341840">
    <property type="component" value="Unassembled WGS sequence"/>
</dbReference>
<evidence type="ECO:0000256" key="1">
    <source>
        <dbReference type="SAM" id="MobiDB-lite"/>
    </source>
</evidence>
<sequence>MQILPVQPVQPIPPMDPYPSPRQPPFPPDQDQPPPRRSHNIPTTKMDHPLISRKDIIEDTTWERIPIRVEKYPEAGETEQDAHLGHHIQRTNLIGPLIPSPVYSTKSISHHQPLRMEDIGEELF</sequence>
<evidence type="ECO:0000313" key="3">
    <source>
        <dbReference type="Proteomes" id="UP001341840"/>
    </source>
</evidence>
<dbReference type="EMBL" id="JASCZI010068059">
    <property type="protein sequence ID" value="MED6142271.1"/>
    <property type="molecule type" value="Genomic_DNA"/>
</dbReference>
<proteinExistence type="predicted"/>
<protein>
    <submittedName>
        <fullName evidence="2">Uncharacterized protein</fullName>
    </submittedName>
</protein>
<feature type="region of interest" description="Disordered" evidence="1">
    <location>
        <begin position="1"/>
        <end position="50"/>
    </location>
</feature>
<reference evidence="2 3" key="1">
    <citation type="journal article" date="2023" name="Plants (Basel)">
        <title>Bridging the Gap: Combining Genomics and Transcriptomics Approaches to Understand Stylosanthes scabra, an Orphan Legume from the Brazilian Caatinga.</title>
        <authorList>
            <person name="Ferreira-Neto J.R.C."/>
            <person name="da Silva M.D."/>
            <person name="Binneck E."/>
            <person name="de Melo N.F."/>
            <person name="da Silva R.H."/>
            <person name="de Melo A.L.T.M."/>
            <person name="Pandolfi V."/>
            <person name="Bustamante F.O."/>
            <person name="Brasileiro-Vidal A.C."/>
            <person name="Benko-Iseppon A.M."/>
        </authorList>
    </citation>
    <scope>NUCLEOTIDE SEQUENCE [LARGE SCALE GENOMIC DNA]</scope>
    <source>
        <tissue evidence="2">Leaves</tissue>
    </source>
</reference>
<accession>A0ABU6T1Y5</accession>
<keyword evidence="3" id="KW-1185">Reference proteome</keyword>
<evidence type="ECO:0000313" key="2">
    <source>
        <dbReference type="EMBL" id="MED6142271.1"/>
    </source>
</evidence>
<comment type="caution">
    <text evidence="2">The sequence shown here is derived from an EMBL/GenBank/DDBJ whole genome shotgun (WGS) entry which is preliminary data.</text>
</comment>
<feature type="compositionally biased region" description="Pro residues" evidence="1">
    <location>
        <begin position="8"/>
        <end position="35"/>
    </location>
</feature>
<gene>
    <name evidence="2" type="ORF">PIB30_112063</name>
</gene>
<organism evidence="2 3">
    <name type="scientific">Stylosanthes scabra</name>
    <dbReference type="NCBI Taxonomy" id="79078"/>
    <lineage>
        <taxon>Eukaryota</taxon>
        <taxon>Viridiplantae</taxon>
        <taxon>Streptophyta</taxon>
        <taxon>Embryophyta</taxon>
        <taxon>Tracheophyta</taxon>
        <taxon>Spermatophyta</taxon>
        <taxon>Magnoliopsida</taxon>
        <taxon>eudicotyledons</taxon>
        <taxon>Gunneridae</taxon>
        <taxon>Pentapetalae</taxon>
        <taxon>rosids</taxon>
        <taxon>fabids</taxon>
        <taxon>Fabales</taxon>
        <taxon>Fabaceae</taxon>
        <taxon>Papilionoideae</taxon>
        <taxon>50 kb inversion clade</taxon>
        <taxon>dalbergioids sensu lato</taxon>
        <taxon>Dalbergieae</taxon>
        <taxon>Pterocarpus clade</taxon>
        <taxon>Stylosanthes</taxon>
    </lineage>
</organism>